<keyword evidence="2" id="KW-0472">Membrane</keyword>
<feature type="compositionally biased region" description="Basic and acidic residues" evidence="1">
    <location>
        <begin position="64"/>
        <end position="81"/>
    </location>
</feature>
<evidence type="ECO:0000313" key="4">
    <source>
        <dbReference type="Proteomes" id="UP000023785"/>
    </source>
</evidence>
<evidence type="ECO:0000313" key="3">
    <source>
        <dbReference type="EMBL" id="ESK34977.1"/>
    </source>
</evidence>
<keyword evidence="2" id="KW-0812">Transmembrane</keyword>
<organism evidence="3 4">
    <name type="scientific">Acinetobacter nectaris CIP 110549</name>
    <dbReference type="NCBI Taxonomy" id="1392540"/>
    <lineage>
        <taxon>Bacteria</taxon>
        <taxon>Pseudomonadati</taxon>
        <taxon>Pseudomonadota</taxon>
        <taxon>Gammaproteobacteria</taxon>
        <taxon>Moraxellales</taxon>
        <taxon>Moraxellaceae</taxon>
        <taxon>Acinetobacter</taxon>
    </lineage>
</organism>
<reference evidence="3 4" key="1">
    <citation type="submission" date="2013-10" db="EMBL/GenBank/DDBJ databases">
        <title>The Genome Sequence of Acinetobacter nectaris CIP 110549.</title>
        <authorList>
            <consortium name="The Broad Institute Genomics Platform"/>
            <consortium name="The Broad Institute Genome Sequencing Center for Infectious Disease"/>
            <person name="Cerqueira G."/>
            <person name="Feldgarden M."/>
            <person name="Courvalin P."/>
            <person name="Grillot-Courvalin C."/>
            <person name="Clermont D."/>
            <person name="Rocha E."/>
            <person name="Yoon E.-J."/>
            <person name="Nemec A."/>
            <person name="Young S.K."/>
            <person name="Zeng Q."/>
            <person name="Gargeya S."/>
            <person name="Fitzgerald M."/>
            <person name="Abouelleil A."/>
            <person name="Alvarado L."/>
            <person name="Berlin A.M."/>
            <person name="Chapman S.B."/>
            <person name="Gainer-Dewar J."/>
            <person name="Goldberg J."/>
            <person name="Gnerre S."/>
            <person name="Griggs A."/>
            <person name="Gujja S."/>
            <person name="Hansen M."/>
            <person name="Howarth C."/>
            <person name="Imamovic A."/>
            <person name="Ireland A."/>
            <person name="Larimer J."/>
            <person name="McCowan C."/>
            <person name="Murphy C."/>
            <person name="Pearson M."/>
            <person name="Poon T.W."/>
            <person name="Priest M."/>
            <person name="Roberts A."/>
            <person name="Saif S."/>
            <person name="Shea T."/>
            <person name="Sykes S."/>
            <person name="Wortman J."/>
            <person name="Nusbaum C."/>
            <person name="Birren B."/>
        </authorList>
    </citation>
    <scope>NUCLEOTIDE SEQUENCE [LARGE SCALE GENOMIC DNA]</scope>
    <source>
        <strain evidence="3 4">CIP 110549</strain>
    </source>
</reference>
<name>V2TBG2_9GAMM</name>
<feature type="region of interest" description="Disordered" evidence="1">
    <location>
        <begin position="55"/>
        <end position="81"/>
    </location>
</feature>
<feature type="non-terminal residue" evidence="3">
    <location>
        <position position="188"/>
    </location>
</feature>
<dbReference type="AlphaFoldDB" id="V2TBG2"/>
<dbReference type="OrthoDB" id="6711339at2"/>
<dbReference type="HOGENOM" id="CLU_1443791_0_0_6"/>
<sequence length="188" mass="21398">MALLTISEASKQFKIARSYLYKKINNGELSTQLNDQGVKVVQYIDLVRVFGENNINAENSPQPVHEDKRGQDLRTKEDDKKTSEDIVNLLKDQVSELKKDKEDMARRLDDMSSKHDKLLLLIEHKAFSSSEKLGTIEDNSQPVHEDNRGQDLRTKEDDKKTSSILLFIGILIIILLIGLISIFGLKFS</sequence>
<evidence type="ECO:0000256" key="2">
    <source>
        <dbReference type="SAM" id="Phobius"/>
    </source>
</evidence>
<dbReference type="eggNOG" id="ENOG5031R8V">
    <property type="taxonomic scope" value="Bacteria"/>
</dbReference>
<dbReference type="RefSeq" id="WP_023273337.1">
    <property type="nucleotide sequence ID" value="NZ_KI530726.1"/>
</dbReference>
<feature type="compositionally biased region" description="Basic and acidic residues" evidence="1">
    <location>
        <begin position="143"/>
        <end position="155"/>
    </location>
</feature>
<dbReference type="STRING" id="1392540.P256_02611"/>
<feature type="region of interest" description="Disordered" evidence="1">
    <location>
        <begin position="133"/>
        <end position="155"/>
    </location>
</feature>
<comment type="caution">
    <text evidence="3">The sequence shown here is derived from an EMBL/GenBank/DDBJ whole genome shotgun (WGS) entry which is preliminary data.</text>
</comment>
<protein>
    <submittedName>
        <fullName evidence="3">Uncharacterized protein</fullName>
    </submittedName>
</protein>
<feature type="compositionally biased region" description="Polar residues" evidence="1">
    <location>
        <begin position="133"/>
        <end position="142"/>
    </location>
</feature>
<proteinExistence type="predicted"/>
<evidence type="ECO:0000256" key="1">
    <source>
        <dbReference type="SAM" id="MobiDB-lite"/>
    </source>
</evidence>
<accession>V2TBG2</accession>
<dbReference type="Proteomes" id="UP000023785">
    <property type="component" value="Unassembled WGS sequence"/>
</dbReference>
<keyword evidence="2" id="KW-1133">Transmembrane helix</keyword>
<gene>
    <name evidence="3" type="ORF">P256_02611</name>
</gene>
<keyword evidence="4" id="KW-1185">Reference proteome</keyword>
<dbReference type="EMBL" id="AYER01000027">
    <property type="protein sequence ID" value="ESK34977.1"/>
    <property type="molecule type" value="Genomic_DNA"/>
</dbReference>
<feature type="transmembrane region" description="Helical" evidence="2">
    <location>
        <begin position="163"/>
        <end position="185"/>
    </location>
</feature>